<sequence length="68" mass="8613">MSTHIPETFDEWRHCIEQECRIALTKEYIEQRLAILRERNHEETHRFIRHYGEHHWQQVVRWFERAQA</sequence>
<name>A0A1H3P8F5_9PROT</name>
<gene>
    <name evidence="1" type="ORF">SAMN05421881_10907</name>
</gene>
<protein>
    <submittedName>
        <fullName evidence="1">Uncharacterized protein</fullName>
    </submittedName>
</protein>
<dbReference type="OrthoDB" id="285538at2"/>
<keyword evidence="2" id="KW-1185">Reference proteome</keyword>
<organism evidence="1 2">
    <name type="scientific">Nitrosomonas halophila</name>
    <dbReference type="NCBI Taxonomy" id="44576"/>
    <lineage>
        <taxon>Bacteria</taxon>
        <taxon>Pseudomonadati</taxon>
        <taxon>Pseudomonadota</taxon>
        <taxon>Betaproteobacteria</taxon>
        <taxon>Nitrosomonadales</taxon>
        <taxon>Nitrosomonadaceae</taxon>
        <taxon>Nitrosomonas</taxon>
    </lineage>
</organism>
<proteinExistence type="predicted"/>
<dbReference type="EMBL" id="FNOY01000090">
    <property type="protein sequence ID" value="SDY97310.1"/>
    <property type="molecule type" value="Genomic_DNA"/>
</dbReference>
<dbReference type="RefSeq" id="WP_090415767.1">
    <property type="nucleotide sequence ID" value="NZ_FNOY01000090.1"/>
</dbReference>
<evidence type="ECO:0000313" key="1">
    <source>
        <dbReference type="EMBL" id="SDY97310.1"/>
    </source>
</evidence>
<accession>A0A1H3P8F5</accession>
<evidence type="ECO:0000313" key="2">
    <source>
        <dbReference type="Proteomes" id="UP000198640"/>
    </source>
</evidence>
<reference evidence="1 2" key="1">
    <citation type="submission" date="2016-10" db="EMBL/GenBank/DDBJ databases">
        <authorList>
            <person name="de Groot N.N."/>
        </authorList>
    </citation>
    <scope>NUCLEOTIDE SEQUENCE [LARGE SCALE GENOMIC DNA]</scope>
    <source>
        <strain evidence="1 2">Nm1</strain>
    </source>
</reference>
<dbReference type="AlphaFoldDB" id="A0A1H3P8F5"/>
<dbReference type="Proteomes" id="UP000198640">
    <property type="component" value="Unassembled WGS sequence"/>
</dbReference>